<proteinExistence type="predicted"/>
<gene>
    <name evidence="2" type="ORF">SEV965_LOCUS7051</name>
</gene>
<sequence length="269" mass="29086">MLAKFILFAFISLHYGYMGSAFSFGGNPNVTHLTPNVSMPRTTILYSTQIDLFLNVYHRAVNTTHKETLKVLSGTTTLNSTDRCIAMGISFDLWGQLPIQNPGETRNGGCDALWGEECSKNILATLMSSFGNIENSSCGVPIPDIQSKPPPGCPAKNSSSSGIASIAFLRNGSFMLGEPGPTDPSKAWVYFQSNPSVDGDYDKLMKYFVFTYFVGRPYSSGRADAAISCMSVFNKTTGPDGENSTTQLTVSGNILIFVSLFAIFLNIGL</sequence>
<protein>
    <submittedName>
        <fullName evidence="2">Uncharacterized protein</fullName>
    </submittedName>
</protein>
<accession>A0A814BLV9</accession>
<evidence type="ECO:0000256" key="1">
    <source>
        <dbReference type="SAM" id="SignalP"/>
    </source>
</evidence>
<reference evidence="2" key="1">
    <citation type="submission" date="2021-02" db="EMBL/GenBank/DDBJ databases">
        <authorList>
            <person name="Nowell W R."/>
        </authorList>
    </citation>
    <scope>NUCLEOTIDE SEQUENCE</scope>
</reference>
<evidence type="ECO:0000313" key="2">
    <source>
        <dbReference type="EMBL" id="CAF0928647.1"/>
    </source>
</evidence>
<dbReference type="Proteomes" id="UP000663889">
    <property type="component" value="Unassembled WGS sequence"/>
</dbReference>
<dbReference type="AlphaFoldDB" id="A0A814BLV9"/>
<keyword evidence="1" id="KW-0732">Signal</keyword>
<feature type="signal peptide" evidence="1">
    <location>
        <begin position="1"/>
        <end position="21"/>
    </location>
</feature>
<dbReference type="EMBL" id="CAJNOU010000241">
    <property type="protein sequence ID" value="CAF0928647.1"/>
    <property type="molecule type" value="Genomic_DNA"/>
</dbReference>
<evidence type="ECO:0000313" key="3">
    <source>
        <dbReference type="Proteomes" id="UP000663889"/>
    </source>
</evidence>
<name>A0A814BLV9_9BILA</name>
<comment type="caution">
    <text evidence="2">The sequence shown here is derived from an EMBL/GenBank/DDBJ whole genome shotgun (WGS) entry which is preliminary data.</text>
</comment>
<feature type="chain" id="PRO_5032806740" evidence="1">
    <location>
        <begin position="22"/>
        <end position="269"/>
    </location>
</feature>
<organism evidence="2 3">
    <name type="scientific">Rotaria sordida</name>
    <dbReference type="NCBI Taxonomy" id="392033"/>
    <lineage>
        <taxon>Eukaryota</taxon>
        <taxon>Metazoa</taxon>
        <taxon>Spiralia</taxon>
        <taxon>Gnathifera</taxon>
        <taxon>Rotifera</taxon>
        <taxon>Eurotatoria</taxon>
        <taxon>Bdelloidea</taxon>
        <taxon>Philodinida</taxon>
        <taxon>Philodinidae</taxon>
        <taxon>Rotaria</taxon>
    </lineage>
</organism>